<protein>
    <submittedName>
        <fullName evidence="1">Uncharacterized protein</fullName>
    </submittedName>
</protein>
<name>A0A1Q9EXW7_SYMMI</name>
<reference evidence="1 2" key="1">
    <citation type="submission" date="2016-02" db="EMBL/GenBank/DDBJ databases">
        <title>Genome analysis of coral dinoflagellate symbionts highlights evolutionary adaptations to a symbiotic lifestyle.</title>
        <authorList>
            <person name="Aranda M."/>
            <person name="Li Y."/>
            <person name="Liew Y.J."/>
            <person name="Baumgarten S."/>
            <person name="Simakov O."/>
            <person name="Wilson M."/>
            <person name="Piel J."/>
            <person name="Ashoor H."/>
            <person name="Bougouffa S."/>
            <person name="Bajic V.B."/>
            <person name="Ryu T."/>
            <person name="Ravasi T."/>
            <person name="Bayer T."/>
            <person name="Micklem G."/>
            <person name="Kim H."/>
            <person name="Bhak J."/>
            <person name="Lajeunesse T.C."/>
            <person name="Voolstra C.R."/>
        </authorList>
    </citation>
    <scope>NUCLEOTIDE SEQUENCE [LARGE SCALE GENOMIC DNA]</scope>
    <source>
        <strain evidence="1 2">CCMP2467</strain>
    </source>
</reference>
<dbReference type="AlphaFoldDB" id="A0A1Q9EXW7"/>
<dbReference type="Proteomes" id="UP000186817">
    <property type="component" value="Unassembled WGS sequence"/>
</dbReference>
<comment type="caution">
    <text evidence="1">The sequence shown here is derived from an EMBL/GenBank/DDBJ whole genome shotgun (WGS) entry which is preliminary data.</text>
</comment>
<sequence length="516" mass="58217">MVSWSALEPTNPGSVTCQQIWDQLWRFQWDLNIPVQCRQVVSSSASELTKMGSLMCRQIWDQFQRSQQANIILVRCVQMVSSSALDPTWAGNVMCQQIWGRFLLSQRDFIIPVRCRQKVSSSALGPTTMASLMCQKIWDQSWRSQEVNITPVPCRQMVSSSASEIMHLGYVMYQQTWGQCPDQKLQRRITEKSYAFAQTVDNPLEPMAFDLFCHLVHYKESRLCGQIGFDAKLAKFRISLRGRYPKLSRDKEILIKKVAADMLQLGGSRLELRYGSVAEAFEEAEYLDAISFTDMLSSVGATPAEAAKRFFAQFVRHMPKSRAKVSRHIFLTVLGNAEGISAAERLRRGLGLDLKEAENADEAKRPSWSKGDNTLSYQLVVLIIYLMQGRKCSPPVRHSYASAPVGSDQDYYGEQAMLPEPPEETEERRRRRRYVSLAQAYGYGSVGLARHLRQQMAVSVADAASKIKRGQPHDVAASLSSLLAVRPVPSLRELSLRSDVATPRSVSTCSQYDFLT</sequence>
<dbReference type="OrthoDB" id="441805at2759"/>
<gene>
    <name evidence="1" type="ORF">AK812_SmicGene3805</name>
</gene>
<keyword evidence="2" id="KW-1185">Reference proteome</keyword>
<evidence type="ECO:0000313" key="1">
    <source>
        <dbReference type="EMBL" id="OLQ12290.1"/>
    </source>
</evidence>
<dbReference type="EMBL" id="LSRX01000045">
    <property type="protein sequence ID" value="OLQ12290.1"/>
    <property type="molecule type" value="Genomic_DNA"/>
</dbReference>
<proteinExistence type="predicted"/>
<organism evidence="1 2">
    <name type="scientific">Symbiodinium microadriaticum</name>
    <name type="common">Dinoflagellate</name>
    <name type="synonym">Zooxanthella microadriatica</name>
    <dbReference type="NCBI Taxonomy" id="2951"/>
    <lineage>
        <taxon>Eukaryota</taxon>
        <taxon>Sar</taxon>
        <taxon>Alveolata</taxon>
        <taxon>Dinophyceae</taxon>
        <taxon>Suessiales</taxon>
        <taxon>Symbiodiniaceae</taxon>
        <taxon>Symbiodinium</taxon>
    </lineage>
</organism>
<evidence type="ECO:0000313" key="2">
    <source>
        <dbReference type="Proteomes" id="UP000186817"/>
    </source>
</evidence>
<accession>A0A1Q9EXW7</accession>